<evidence type="ECO:0000313" key="1">
    <source>
        <dbReference type="EMBL" id="GFH56737.1"/>
    </source>
</evidence>
<dbReference type="EMBL" id="BLLK01000056">
    <property type="protein sequence ID" value="GFH56737.1"/>
    <property type="molecule type" value="Genomic_DNA"/>
</dbReference>
<proteinExistence type="predicted"/>
<dbReference type="Proteomes" id="UP001054902">
    <property type="component" value="Unassembled WGS sequence"/>
</dbReference>
<gene>
    <name evidence="1" type="ORF">CTEN210_13213</name>
</gene>
<dbReference type="AlphaFoldDB" id="A0AAD3D387"/>
<name>A0AAD3D387_9STRA</name>
<evidence type="ECO:0000313" key="2">
    <source>
        <dbReference type="Proteomes" id="UP001054902"/>
    </source>
</evidence>
<comment type="caution">
    <text evidence="1">The sequence shown here is derived from an EMBL/GenBank/DDBJ whole genome shotgun (WGS) entry which is preliminary data.</text>
</comment>
<sequence length="274" mass="29967">MSEKEATEAATPAAAVEKKAWTNEDLISLIQAVKFSNKEASQRQVHTEITTVMSKTSSFEFLSDITLNDVKKVWKKALTQKKASSEAKDVLPSTGGILKFYTVGDGSVKTLAEQYTNKAAAALVATEEKEEEEEMKHYVHVFLNVPADKSGTKPHQALINFQKKSKGKGKKASDGKEIVKIQSAGVIPGMEDVKNPMLLYNQSRTARTFIHPDENGEDDEGYDKIKALIEEAGKSGVVTGGGLKAYFYAKISKRPGEQDVISIDVKELAPAQAW</sequence>
<keyword evidence="2" id="KW-1185">Reference proteome</keyword>
<organism evidence="1 2">
    <name type="scientific">Chaetoceros tenuissimus</name>
    <dbReference type="NCBI Taxonomy" id="426638"/>
    <lineage>
        <taxon>Eukaryota</taxon>
        <taxon>Sar</taxon>
        <taxon>Stramenopiles</taxon>
        <taxon>Ochrophyta</taxon>
        <taxon>Bacillariophyta</taxon>
        <taxon>Coscinodiscophyceae</taxon>
        <taxon>Chaetocerotophycidae</taxon>
        <taxon>Chaetocerotales</taxon>
        <taxon>Chaetocerotaceae</taxon>
        <taxon>Chaetoceros</taxon>
    </lineage>
</organism>
<reference evidence="1 2" key="1">
    <citation type="journal article" date="2021" name="Sci. Rep.">
        <title>The genome of the diatom Chaetoceros tenuissimus carries an ancient integrated fragment of an extant virus.</title>
        <authorList>
            <person name="Hongo Y."/>
            <person name="Kimura K."/>
            <person name="Takaki Y."/>
            <person name="Yoshida Y."/>
            <person name="Baba S."/>
            <person name="Kobayashi G."/>
            <person name="Nagasaki K."/>
            <person name="Hano T."/>
            <person name="Tomaru Y."/>
        </authorList>
    </citation>
    <scope>NUCLEOTIDE SEQUENCE [LARGE SCALE GENOMIC DNA]</scope>
    <source>
        <strain evidence="1 2">NIES-3715</strain>
    </source>
</reference>
<protein>
    <submittedName>
        <fullName evidence="1">Uncharacterized protein</fullName>
    </submittedName>
</protein>
<accession>A0AAD3D387</accession>